<dbReference type="EMBL" id="GBXM01093081">
    <property type="protein sequence ID" value="JAH15496.1"/>
    <property type="molecule type" value="Transcribed_RNA"/>
</dbReference>
<evidence type="ECO:0000313" key="1">
    <source>
        <dbReference type="EMBL" id="JAH15496.1"/>
    </source>
</evidence>
<protein>
    <submittedName>
        <fullName evidence="1">Uncharacterized protein</fullName>
    </submittedName>
</protein>
<proteinExistence type="predicted"/>
<sequence>MNMSAILRAIFACRRAKCQTIMKYFTAQSSFKIKHVPNLSLFSCHLLGPLI</sequence>
<dbReference type="AlphaFoldDB" id="A0A0E9QF48"/>
<organism evidence="1">
    <name type="scientific">Anguilla anguilla</name>
    <name type="common">European freshwater eel</name>
    <name type="synonym">Muraena anguilla</name>
    <dbReference type="NCBI Taxonomy" id="7936"/>
    <lineage>
        <taxon>Eukaryota</taxon>
        <taxon>Metazoa</taxon>
        <taxon>Chordata</taxon>
        <taxon>Craniata</taxon>
        <taxon>Vertebrata</taxon>
        <taxon>Euteleostomi</taxon>
        <taxon>Actinopterygii</taxon>
        <taxon>Neopterygii</taxon>
        <taxon>Teleostei</taxon>
        <taxon>Anguilliformes</taxon>
        <taxon>Anguillidae</taxon>
        <taxon>Anguilla</taxon>
    </lineage>
</organism>
<name>A0A0E9QF48_ANGAN</name>
<accession>A0A0E9QF48</accession>
<reference evidence="1" key="1">
    <citation type="submission" date="2014-11" db="EMBL/GenBank/DDBJ databases">
        <authorList>
            <person name="Amaro Gonzalez C."/>
        </authorList>
    </citation>
    <scope>NUCLEOTIDE SEQUENCE</scope>
</reference>
<reference evidence="1" key="2">
    <citation type="journal article" date="2015" name="Fish Shellfish Immunol.">
        <title>Early steps in the European eel (Anguilla anguilla)-Vibrio vulnificus interaction in the gills: Role of the RtxA13 toxin.</title>
        <authorList>
            <person name="Callol A."/>
            <person name="Pajuelo D."/>
            <person name="Ebbesson L."/>
            <person name="Teles M."/>
            <person name="MacKenzie S."/>
            <person name="Amaro C."/>
        </authorList>
    </citation>
    <scope>NUCLEOTIDE SEQUENCE</scope>
</reference>